<sequence>MSSYNEVSSADHDPSASNTLTAFYEDREMAERAILRLVDAGIDHDKVRLVEGDDTLDPNATSDERRMGFWESIGDFFFPAEDRDAYFEGVRRGGFLVTVTDVSGELADKALDILDDEGSVDIDERAQSWRSEGWSPTASEDLPPSQYDRTGDPQVSTVEGVASSSGDEAGEDIDRPMSDTEDEEVKRVATRDMSTGRKRARSYTIKRR</sequence>
<feature type="compositionally biased region" description="Polar residues" evidence="1">
    <location>
        <begin position="128"/>
        <end position="138"/>
    </location>
</feature>
<evidence type="ECO:0000256" key="1">
    <source>
        <dbReference type="SAM" id="MobiDB-lite"/>
    </source>
</evidence>
<evidence type="ECO:0000313" key="3">
    <source>
        <dbReference type="Proteomes" id="UP000554520"/>
    </source>
</evidence>
<feature type="compositionally biased region" description="Polar residues" evidence="1">
    <location>
        <begin position="153"/>
        <end position="166"/>
    </location>
</feature>
<name>A0A839UJC7_9HYPH</name>
<keyword evidence="3" id="KW-1185">Reference proteome</keyword>
<reference evidence="2 3" key="1">
    <citation type="submission" date="2020-08" db="EMBL/GenBank/DDBJ databases">
        <title>Genomic Encyclopedia of Type Strains, Phase III (KMG-III): the genomes of soil and plant-associated and newly described type strains.</title>
        <authorList>
            <person name="Whitman W."/>
        </authorList>
    </citation>
    <scope>NUCLEOTIDE SEQUENCE [LARGE SCALE GENOMIC DNA]</scope>
    <source>
        <strain evidence="2 3">CECT 7015</strain>
    </source>
</reference>
<evidence type="ECO:0000313" key="2">
    <source>
        <dbReference type="EMBL" id="MBB3148619.1"/>
    </source>
</evidence>
<proteinExistence type="predicted"/>
<dbReference type="AlphaFoldDB" id="A0A839UJC7"/>
<feature type="compositionally biased region" description="Basic residues" evidence="1">
    <location>
        <begin position="196"/>
        <end position="208"/>
    </location>
</feature>
<comment type="caution">
    <text evidence="2">The sequence shown here is derived from an EMBL/GenBank/DDBJ whole genome shotgun (WGS) entry which is preliminary data.</text>
</comment>
<accession>A0A839UJC7</accession>
<evidence type="ECO:0008006" key="4">
    <source>
        <dbReference type="Google" id="ProtNLM"/>
    </source>
</evidence>
<gene>
    <name evidence="2" type="ORF">FHS21_005067</name>
</gene>
<dbReference type="EMBL" id="JACHXN010000021">
    <property type="protein sequence ID" value="MBB3148619.1"/>
    <property type="molecule type" value="Genomic_DNA"/>
</dbReference>
<organism evidence="2 3">
    <name type="scientific">Phyllobacterium trifolii</name>
    <dbReference type="NCBI Taxonomy" id="300193"/>
    <lineage>
        <taxon>Bacteria</taxon>
        <taxon>Pseudomonadati</taxon>
        <taxon>Pseudomonadota</taxon>
        <taxon>Alphaproteobacteria</taxon>
        <taxon>Hyphomicrobiales</taxon>
        <taxon>Phyllobacteriaceae</taxon>
        <taxon>Phyllobacterium</taxon>
    </lineage>
</organism>
<feature type="region of interest" description="Disordered" evidence="1">
    <location>
        <begin position="126"/>
        <end position="208"/>
    </location>
</feature>
<protein>
    <recommendedName>
        <fullName evidence="4">General stress protein 17M-like domain-containing protein</fullName>
    </recommendedName>
</protein>
<feature type="compositionally biased region" description="Basic and acidic residues" evidence="1">
    <location>
        <begin position="172"/>
        <end position="190"/>
    </location>
</feature>
<dbReference type="Proteomes" id="UP000554520">
    <property type="component" value="Unassembled WGS sequence"/>
</dbReference>
<dbReference type="RefSeq" id="WP_112529805.1">
    <property type="nucleotide sequence ID" value="NZ_JACHXN010000021.1"/>
</dbReference>